<reference evidence="2 3" key="1">
    <citation type="submission" date="2020-11" db="EMBL/GenBank/DDBJ databases">
        <authorList>
            <person name="Peeters C."/>
        </authorList>
    </citation>
    <scope>NUCLEOTIDE SEQUENCE [LARGE SCALE GENOMIC DNA]</scope>
    <source>
        <strain evidence="2 3">LMG 7974</strain>
    </source>
</reference>
<evidence type="ECO:0000313" key="3">
    <source>
        <dbReference type="Proteomes" id="UP000789803"/>
    </source>
</evidence>
<evidence type="ECO:0000313" key="2">
    <source>
        <dbReference type="EMBL" id="CAD7289436.1"/>
    </source>
</evidence>
<keyword evidence="3" id="KW-1185">Reference proteome</keyword>
<name>A0ABN7KBP4_9BACT</name>
<gene>
    <name evidence="2" type="ORF">LMG7974_01525</name>
</gene>
<protein>
    <recommendedName>
        <fullName evidence="1">J domain-containing protein</fullName>
    </recommendedName>
</protein>
<dbReference type="Proteomes" id="UP000789803">
    <property type="component" value="Unassembled WGS sequence"/>
</dbReference>
<dbReference type="RefSeq" id="WP_229933312.1">
    <property type="nucleotide sequence ID" value="NZ_CAJHOF010000016.1"/>
</dbReference>
<organism evidence="2 3">
    <name type="scientific">Campylobacter majalis</name>
    <dbReference type="NCBI Taxonomy" id="2790656"/>
    <lineage>
        <taxon>Bacteria</taxon>
        <taxon>Pseudomonadati</taxon>
        <taxon>Campylobacterota</taxon>
        <taxon>Epsilonproteobacteria</taxon>
        <taxon>Campylobacterales</taxon>
        <taxon>Campylobacteraceae</taxon>
        <taxon>Campylobacter</taxon>
    </lineage>
</organism>
<dbReference type="SUPFAM" id="SSF46565">
    <property type="entry name" value="Chaperone J-domain"/>
    <property type="match status" value="1"/>
</dbReference>
<dbReference type="CDD" id="cd06257">
    <property type="entry name" value="DnaJ"/>
    <property type="match status" value="1"/>
</dbReference>
<dbReference type="EMBL" id="CAJHOF010000016">
    <property type="protein sequence ID" value="CAD7289436.1"/>
    <property type="molecule type" value="Genomic_DNA"/>
</dbReference>
<dbReference type="InterPro" id="IPR036869">
    <property type="entry name" value="J_dom_sf"/>
</dbReference>
<dbReference type="NCBIfam" id="NF006502">
    <property type="entry name" value="PRK08937.3-2"/>
    <property type="match status" value="1"/>
</dbReference>
<accession>A0ABN7KBP4</accession>
<feature type="domain" description="J" evidence="1">
    <location>
        <begin position="204"/>
        <end position="266"/>
    </location>
</feature>
<dbReference type="Gene3D" id="1.10.287.110">
    <property type="entry name" value="DnaJ domain"/>
    <property type="match status" value="1"/>
</dbReference>
<comment type="caution">
    <text evidence="2">The sequence shown here is derived from an EMBL/GenBank/DDBJ whole genome shotgun (WGS) entry which is preliminary data.</text>
</comment>
<dbReference type="Pfam" id="PF00226">
    <property type="entry name" value="DnaJ"/>
    <property type="match status" value="1"/>
</dbReference>
<dbReference type="SMART" id="SM00271">
    <property type="entry name" value="DnaJ"/>
    <property type="match status" value="1"/>
</dbReference>
<dbReference type="PROSITE" id="PS50076">
    <property type="entry name" value="DNAJ_2"/>
    <property type="match status" value="1"/>
</dbReference>
<dbReference type="InterPro" id="IPR001623">
    <property type="entry name" value="DnaJ_domain"/>
</dbReference>
<evidence type="ECO:0000259" key="1">
    <source>
        <dbReference type="PROSITE" id="PS50076"/>
    </source>
</evidence>
<sequence length="274" mass="32475">MNITHNLESFTIKTADNRLFGELSELINKNFSKRIASMGKVISFYDENEITQRRYFLKFIKKLYEKDTGKILNINFAEYKTIKLNYVQQNTLSKILKVNVLFSKNEIIFRLDKSDKAFLSYIIKSLKNPSFKLNEIGTRLNIKIQNKTEIDTIKTMMSNKNHLKFIVEFKVNEIEFDKFIRNFKTQNSSKFINRFQALAGLLEENFKTLQCEINSSYDEVRQKYLSLVKIYHPDRHTAKSEHVKNAYRKQFEAIQQAYENLKPFYKSQEAFISA</sequence>
<proteinExistence type="predicted"/>